<accession>A0A640VQN2</accession>
<dbReference type="EMBL" id="BLIV01000003">
    <property type="protein sequence ID" value="GFE49982.1"/>
    <property type="molecule type" value="Genomic_DNA"/>
</dbReference>
<dbReference type="AlphaFoldDB" id="A0A640VQN2"/>
<evidence type="ECO:0000313" key="3">
    <source>
        <dbReference type="Proteomes" id="UP000436522"/>
    </source>
</evidence>
<evidence type="ECO:0000313" key="2">
    <source>
        <dbReference type="EMBL" id="GFE49982.1"/>
    </source>
</evidence>
<dbReference type="Proteomes" id="UP000436522">
    <property type="component" value="Unassembled WGS sequence"/>
</dbReference>
<feature type="region of interest" description="Disordered" evidence="1">
    <location>
        <begin position="25"/>
        <end position="52"/>
    </location>
</feature>
<sequence>MDMSSGLNLKGSVALGEIRSFCLEDEELPPPSGRATIRRPKAAQEPGVLSDKSVETRKKAVDRACKALIEGGLMVQDGDSYRIPGQGNDEWAEIVEEPSTADLVAASVANHGRVSQRQLRGSVDGLTRAMLEELVDRLKAEPLGISTPSGVLIAAKGRQAGGVDLMIEEPLDYSMV</sequence>
<protein>
    <submittedName>
        <fullName evidence="2">Uncharacterized protein</fullName>
    </submittedName>
</protein>
<evidence type="ECO:0000256" key="1">
    <source>
        <dbReference type="SAM" id="MobiDB-lite"/>
    </source>
</evidence>
<gene>
    <name evidence="2" type="ORF">So717_17350</name>
</gene>
<keyword evidence="3" id="KW-1185">Reference proteome</keyword>
<reference evidence="2 3" key="1">
    <citation type="submission" date="2019-12" db="EMBL/GenBank/DDBJ databases">
        <title>Roseobacter cerasinus sp. nov., isolated from seawater around aquaculture.</title>
        <authorList>
            <person name="Muramatsu S."/>
            <person name="Takabe Y."/>
            <person name="Mori K."/>
            <person name="Takaichi S."/>
            <person name="Hanada S."/>
        </authorList>
    </citation>
    <scope>NUCLEOTIDE SEQUENCE [LARGE SCALE GENOMIC DNA]</scope>
    <source>
        <strain evidence="2 3">AI77</strain>
    </source>
</reference>
<comment type="caution">
    <text evidence="2">The sequence shown here is derived from an EMBL/GenBank/DDBJ whole genome shotgun (WGS) entry which is preliminary data.</text>
</comment>
<name>A0A640VQN2_9RHOB</name>
<proteinExistence type="predicted"/>
<organism evidence="2 3">
    <name type="scientific">Roseobacter cerasinus</name>
    <dbReference type="NCBI Taxonomy" id="2602289"/>
    <lineage>
        <taxon>Bacteria</taxon>
        <taxon>Pseudomonadati</taxon>
        <taxon>Pseudomonadota</taxon>
        <taxon>Alphaproteobacteria</taxon>
        <taxon>Rhodobacterales</taxon>
        <taxon>Roseobacteraceae</taxon>
        <taxon>Roseobacter</taxon>
    </lineage>
</organism>